<reference evidence="1" key="1">
    <citation type="journal article" date="2015" name="Nature">
        <title>Complex archaea that bridge the gap between prokaryotes and eukaryotes.</title>
        <authorList>
            <person name="Spang A."/>
            <person name="Saw J.H."/>
            <person name="Jorgensen S.L."/>
            <person name="Zaremba-Niedzwiedzka K."/>
            <person name="Martijn J."/>
            <person name="Lind A.E."/>
            <person name="van Eijk R."/>
            <person name="Schleper C."/>
            <person name="Guy L."/>
            <person name="Ettema T.J."/>
        </authorList>
    </citation>
    <scope>NUCLEOTIDE SEQUENCE</scope>
</reference>
<sequence length="82" mass="9104">MKLSELPIGHKAYTQLSSRALAVLSRRVDGWCVYVDGVPGEDHEIEWQYVASNGDKQNKTVATAIVTSLFHPGFEIDLPYAL</sequence>
<name>A0A0F9EMU9_9ZZZZ</name>
<proteinExistence type="predicted"/>
<evidence type="ECO:0000313" key="1">
    <source>
        <dbReference type="EMBL" id="KKL75428.1"/>
    </source>
</evidence>
<comment type="caution">
    <text evidence="1">The sequence shown here is derived from an EMBL/GenBank/DDBJ whole genome shotgun (WGS) entry which is preliminary data.</text>
</comment>
<gene>
    <name evidence="1" type="ORF">LCGC14_2054990</name>
</gene>
<dbReference type="EMBL" id="LAZR01024353">
    <property type="protein sequence ID" value="KKL75428.1"/>
    <property type="molecule type" value="Genomic_DNA"/>
</dbReference>
<dbReference type="AlphaFoldDB" id="A0A0F9EMU9"/>
<organism evidence="1">
    <name type="scientific">marine sediment metagenome</name>
    <dbReference type="NCBI Taxonomy" id="412755"/>
    <lineage>
        <taxon>unclassified sequences</taxon>
        <taxon>metagenomes</taxon>
        <taxon>ecological metagenomes</taxon>
    </lineage>
</organism>
<protein>
    <submittedName>
        <fullName evidence="1">Uncharacterized protein</fullName>
    </submittedName>
</protein>
<accession>A0A0F9EMU9</accession>